<comment type="caution">
    <text evidence="2">The sequence shown here is derived from an EMBL/GenBank/DDBJ whole genome shotgun (WGS) entry which is preliminary data.</text>
</comment>
<accession>A0ABT0UB26</accession>
<evidence type="ECO:0000313" key="3">
    <source>
        <dbReference type="Proteomes" id="UP001202961"/>
    </source>
</evidence>
<dbReference type="EMBL" id="JAMQBK010000073">
    <property type="protein sequence ID" value="MCM2373914.1"/>
    <property type="molecule type" value="Genomic_DNA"/>
</dbReference>
<protein>
    <submittedName>
        <fullName evidence="2">Uncharacterized protein</fullName>
    </submittedName>
</protein>
<evidence type="ECO:0000313" key="2">
    <source>
        <dbReference type="EMBL" id="MCM2373914.1"/>
    </source>
</evidence>
<feature type="region of interest" description="Disordered" evidence="1">
    <location>
        <begin position="58"/>
        <end position="89"/>
    </location>
</feature>
<gene>
    <name evidence="2" type="ORF">NB063_25135</name>
</gene>
<dbReference type="RefSeq" id="WP_250931792.1">
    <property type="nucleotide sequence ID" value="NZ_JAMQBK010000073.1"/>
</dbReference>
<proteinExistence type="predicted"/>
<reference evidence="2 3" key="1">
    <citation type="journal article" date="2022" name="Syst. Appl. Microbiol.">
        <title>Rhodopirellula aestuarii sp. nov., a novel member of the genus Rhodopirellula isolated from brackish sediments collected in the Tagus River estuary, Portugal.</title>
        <authorList>
            <person name="Vitorino I.R."/>
            <person name="Klimek D."/>
            <person name="Calusinska M."/>
            <person name="Lobo-da-Cunha A."/>
            <person name="Vasconcelos V."/>
            <person name="Lage O.M."/>
        </authorList>
    </citation>
    <scope>NUCLEOTIDE SEQUENCE [LARGE SCALE GENOMIC DNA]</scope>
    <source>
        <strain evidence="2 3">ICT_H3.1</strain>
    </source>
</reference>
<keyword evidence="3" id="KW-1185">Reference proteome</keyword>
<name>A0ABT0UB26_9BACT</name>
<feature type="compositionally biased region" description="Basic and acidic residues" evidence="1">
    <location>
        <begin position="77"/>
        <end position="89"/>
    </location>
</feature>
<dbReference type="Proteomes" id="UP001202961">
    <property type="component" value="Unassembled WGS sequence"/>
</dbReference>
<sequence length="89" mass="9453">MKKASVKKALTPNRVICCILGCGSERADRILKKIGPRSSELVEAYGKGTARTLLQQLRAAADSPPDPPKKSKNTGGKADEGSKVTTDDK</sequence>
<organism evidence="2 3">
    <name type="scientific">Aporhodopirellula aestuarii</name>
    <dbReference type="NCBI Taxonomy" id="2950107"/>
    <lineage>
        <taxon>Bacteria</taxon>
        <taxon>Pseudomonadati</taxon>
        <taxon>Planctomycetota</taxon>
        <taxon>Planctomycetia</taxon>
        <taxon>Pirellulales</taxon>
        <taxon>Pirellulaceae</taxon>
        <taxon>Aporhodopirellula</taxon>
    </lineage>
</organism>
<evidence type="ECO:0000256" key="1">
    <source>
        <dbReference type="SAM" id="MobiDB-lite"/>
    </source>
</evidence>